<dbReference type="PROSITE" id="PS50160">
    <property type="entry name" value="DNA_LIGASE_A3"/>
    <property type="match status" value="1"/>
</dbReference>
<feature type="compositionally biased region" description="Basic and acidic residues" evidence="23">
    <location>
        <begin position="314"/>
        <end position="330"/>
    </location>
</feature>
<keyword evidence="13" id="KW-0239">DNA-directed DNA polymerase</keyword>
<feature type="domain" description="ATP-dependent DNA ligase family profile" evidence="24">
    <location>
        <begin position="682"/>
        <end position="805"/>
    </location>
</feature>
<dbReference type="Pfam" id="PF01068">
    <property type="entry name" value="DNA_ligase_A_M"/>
    <property type="match status" value="1"/>
</dbReference>
<evidence type="ECO:0000259" key="24">
    <source>
        <dbReference type="PROSITE" id="PS50160"/>
    </source>
</evidence>
<evidence type="ECO:0000256" key="22">
    <source>
        <dbReference type="ARBA" id="ARBA00049990"/>
    </source>
</evidence>
<accession>A0A2U2RNV7</accession>
<dbReference type="GO" id="GO:0046872">
    <property type="term" value="F:metal ion binding"/>
    <property type="evidence" value="ECO:0007669"/>
    <property type="project" value="UniProtKB-KW"/>
</dbReference>
<evidence type="ECO:0000256" key="2">
    <source>
        <dbReference type="ARBA" id="ARBA00012727"/>
    </source>
</evidence>
<dbReference type="InterPro" id="IPR033649">
    <property type="entry name" value="MtLigD_Pol-like"/>
</dbReference>
<evidence type="ECO:0000256" key="11">
    <source>
        <dbReference type="ARBA" id="ARBA00022839"/>
    </source>
</evidence>
<dbReference type="GO" id="GO:0004527">
    <property type="term" value="F:exonuclease activity"/>
    <property type="evidence" value="ECO:0007669"/>
    <property type="project" value="UniProtKB-KW"/>
</dbReference>
<dbReference type="Pfam" id="PF21686">
    <property type="entry name" value="LigD_Prim-Pol"/>
    <property type="match status" value="1"/>
</dbReference>
<keyword evidence="15" id="KW-0233">DNA recombination</keyword>
<dbReference type="RefSeq" id="WP_109274464.1">
    <property type="nucleotide sequence ID" value="NZ_QFKX01000001.1"/>
</dbReference>
<dbReference type="GO" id="GO:0003677">
    <property type="term" value="F:DNA binding"/>
    <property type="evidence" value="ECO:0007669"/>
    <property type="project" value="UniProtKB-KW"/>
</dbReference>
<dbReference type="Gene3D" id="3.90.920.10">
    <property type="entry name" value="DNA primase, PRIM domain"/>
    <property type="match status" value="1"/>
</dbReference>
<dbReference type="NCBIfam" id="TIGR02777">
    <property type="entry name" value="LigD_PE_dom"/>
    <property type="match status" value="1"/>
</dbReference>
<dbReference type="InterPro" id="IPR014144">
    <property type="entry name" value="LigD_PE_domain"/>
</dbReference>
<evidence type="ECO:0000256" key="19">
    <source>
        <dbReference type="ARBA" id="ARBA00029943"/>
    </source>
</evidence>
<evidence type="ECO:0000256" key="14">
    <source>
        <dbReference type="ARBA" id="ARBA00023125"/>
    </source>
</evidence>
<keyword evidence="5" id="KW-0548">Nucleotidyltransferase</keyword>
<dbReference type="GO" id="GO:0005524">
    <property type="term" value="F:ATP binding"/>
    <property type="evidence" value="ECO:0007669"/>
    <property type="project" value="UniProtKB-KW"/>
</dbReference>
<evidence type="ECO:0000256" key="5">
    <source>
        <dbReference type="ARBA" id="ARBA00022695"/>
    </source>
</evidence>
<dbReference type="Gene3D" id="3.30.1490.70">
    <property type="match status" value="1"/>
</dbReference>
<comment type="catalytic activity">
    <reaction evidence="20">
        <text>ATP + (deoxyribonucleotide)n-3'-hydroxyl + 5'-phospho-(deoxyribonucleotide)m = (deoxyribonucleotide)n+m + AMP + diphosphate.</text>
        <dbReference type="EC" id="6.5.1.1"/>
    </reaction>
</comment>
<dbReference type="InterPro" id="IPR014145">
    <property type="entry name" value="LigD_pol_dom"/>
</dbReference>
<dbReference type="SUPFAM" id="SSF56091">
    <property type="entry name" value="DNA ligase/mRNA capping enzyme, catalytic domain"/>
    <property type="match status" value="1"/>
</dbReference>
<evidence type="ECO:0000256" key="4">
    <source>
        <dbReference type="ARBA" id="ARBA00022679"/>
    </source>
</evidence>
<evidence type="ECO:0000256" key="3">
    <source>
        <dbReference type="ARBA" id="ARBA00022598"/>
    </source>
</evidence>
<dbReference type="NCBIfam" id="NF007210">
    <property type="entry name" value="PRK09632.1"/>
    <property type="match status" value="1"/>
</dbReference>
<comment type="caution">
    <text evidence="25">The sequence shown here is derived from an EMBL/GenBank/DDBJ whole genome shotgun (WGS) entry which is preliminary data.</text>
</comment>
<comment type="cofactor">
    <cofactor evidence="1">
        <name>Mn(2+)</name>
        <dbReference type="ChEBI" id="CHEBI:29035"/>
    </cofactor>
</comment>
<protein>
    <recommendedName>
        <fullName evidence="2">DNA ligase (ATP)</fullName>
        <ecNumber evidence="2">6.5.1.1</ecNumber>
    </recommendedName>
    <alternativeName>
        <fullName evidence="19">NHEJ DNA polymerase</fullName>
    </alternativeName>
</protein>
<dbReference type="PANTHER" id="PTHR42705">
    <property type="entry name" value="BIFUNCTIONAL NON-HOMOLOGOUS END JOINING PROTEIN LIGD"/>
    <property type="match status" value="1"/>
</dbReference>
<dbReference type="AlphaFoldDB" id="A0A2U2RNV7"/>
<evidence type="ECO:0000256" key="21">
    <source>
        <dbReference type="ARBA" id="ARBA00049981"/>
    </source>
</evidence>
<keyword evidence="17" id="KW-0464">Manganese</keyword>
<keyword evidence="10" id="KW-0378">Hydrolase</keyword>
<dbReference type="NCBIfam" id="TIGR02778">
    <property type="entry name" value="ligD_pol"/>
    <property type="match status" value="1"/>
</dbReference>
<keyword evidence="26" id="KW-1185">Reference proteome</keyword>
<comment type="similarity">
    <text evidence="21">In the C-terminal section; belongs to the ATP-dependent DNA ligase family.</text>
</comment>
<evidence type="ECO:0000256" key="17">
    <source>
        <dbReference type="ARBA" id="ARBA00023211"/>
    </source>
</evidence>
<dbReference type="GO" id="GO:0003910">
    <property type="term" value="F:DNA ligase (ATP) activity"/>
    <property type="evidence" value="ECO:0007669"/>
    <property type="project" value="UniProtKB-EC"/>
</dbReference>
<dbReference type="GO" id="GO:0006310">
    <property type="term" value="P:DNA recombination"/>
    <property type="evidence" value="ECO:0007669"/>
    <property type="project" value="UniProtKB-KW"/>
</dbReference>
<evidence type="ECO:0000256" key="10">
    <source>
        <dbReference type="ARBA" id="ARBA00022801"/>
    </source>
</evidence>
<evidence type="ECO:0000313" key="26">
    <source>
        <dbReference type="Proteomes" id="UP000245590"/>
    </source>
</evidence>
<dbReference type="Gene3D" id="3.30.470.30">
    <property type="entry name" value="DNA ligase/mRNA capping enzyme"/>
    <property type="match status" value="1"/>
</dbReference>
<organism evidence="25 26">
    <name type="scientific">Brachybacterium endophyticum</name>
    <dbReference type="NCBI Taxonomy" id="2182385"/>
    <lineage>
        <taxon>Bacteria</taxon>
        <taxon>Bacillati</taxon>
        <taxon>Actinomycetota</taxon>
        <taxon>Actinomycetes</taxon>
        <taxon>Micrococcales</taxon>
        <taxon>Dermabacteraceae</taxon>
        <taxon>Brachybacterium</taxon>
    </lineage>
</organism>
<keyword evidence="6" id="KW-0540">Nuclease</keyword>
<name>A0A2U2RNV7_9MICO</name>
<gene>
    <name evidence="25" type="ORF">DEO23_02815</name>
</gene>
<dbReference type="PROSITE" id="PS00333">
    <property type="entry name" value="DNA_LIGASE_A2"/>
    <property type="match status" value="1"/>
</dbReference>
<feature type="compositionally biased region" description="Low complexity" evidence="23">
    <location>
        <begin position="536"/>
        <end position="571"/>
    </location>
</feature>
<dbReference type="Pfam" id="PF13298">
    <property type="entry name" value="LigD_N"/>
    <property type="match status" value="1"/>
</dbReference>
<dbReference type="OrthoDB" id="9802472at2"/>
<feature type="region of interest" description="Disordered" evidence="23">
    <location>
        <begin position="287"/>
        <end position="375"/>
    </location>
</feature>
<feature type="compositionally biased region" description="Low complexity" evidence="23">
    <location>
        <begin position="331"/>
        <end position="343"/>
    </location>
</feature>
<keyword evidence="3 25" id="KW-0436">Ligase</keyword>
<dbReference type="InterPro" id="IPR012309">
    <property type="entry name" value="DNA_ligase_ATP-dep_C"/>
</dbReference>
<dbReference type="Proteomes" id="UP000245590">
    <property type="component" value="Unassembled WGS sequence"/>
</dbReference>
<dbReference type="Gene3D" id="2.40.50.140">
    <property type="entry name" value="Nucleic acid-binding proteins"/>
    <property type="match status" value="1"/>
</dbReference>
<dbReference type="InterPro" id="IPR012340">
    <property type="entry name" value="NA-bd_OB-fold"/>
</dbReference>
<evidence type="ECO:0000256" key="9">
    <source>
        <dbReference type="ARBA" id="ARBA00022763"/>
    </source>
</evidence>
<evidence type="ECO:0000256" key="6">
    <source>
        <dbReference type="ARBA" id="ARBA00022722"/>
    </source>
</evidence>
<evidence type="ECO:0000256" key="15">
    <source>
        <dbReference type="ARBA" id="ARBA00023172"/>
    </source>
</evidence>
<evidence type="ECO:0000256" key="8">
    <source>
        <dbReference type="ARBA" id="ARBA00022741"/>
    </source>
</evidence>
<proteinExistence type="inferred from homology"/>
<dbReference type="EC" id="6.5.1.1" evidence="2"/>
<keyword evidence="14" id="KW-0238">DNA-binding</keyword>
<dbReference type="CDD" id="cd07906">
    <property type="entry name" value="Adenylation_DNA_ligase_LigD_LigC"/>
    <property type="match status" value="1"/>
</dbReference>
<dbReference type="NCBIfam" id="TIGR02779">
    <property type="entry name" value="NHEJ_ligase_lig"/>
    <property type="match status" value="1"/>
</dbReference>
<feature type="region of interest" description="Disordered" evidence="23">
    <location>
        <begin position="528"/>
        <end position="573"/>
    </location>
</feature>
<evidence type="ECO:0000256" key="20">
    <source>
        <dbReference type="ARBA" id="ARBA00034003"/>
    </source>
</evidence>
<keyword evidence="11" id="KW-0269">Exonuclease</keyword>
<sequence>MSPREQKVEIEGRTLRVSHLDKVMYPSTGTTKGEVIDYYRRVAEVMVPQAERRPATRKRWVDGVGTAKKPGKVFFRKDLEDSAPDWVPRADIDHHEGTSTYPLIDEPAVLIWLAQLAALEIHTPQWRFDADGEPVNPDRLVLDLDPGEGAGLGECAQVALWCRELLEEMGLDSFPVTSGSKGIHLYAPLDGSATADEVAKVAHRLARALEEEHPDHVVSDMKKALRRGKVLVDWSQNNGHKTTVCPYSLRGRERPTVSAPRTWEEIEDSGLEQLELEDVLARIEDGTDPISPLGFAQNGRARTASGAGKGTKNSKKEGKTGKKGKKDEKGATGATSGASSADTVSDRLSTYRSKRDAERTPEPVPVASAGDPADAAQEALDSDAPMFVIQEHHASSLHWDFRLEHEGVLVSWAVPKGPPLEEDVNRLAVQTEDHPLEYGTFEGTIPKDEYGGGEVLLWDSGTVEIEKWREGKEVIAVCHGREDGGLGGVPRRFALIHTGGMGRGAKSAAAKKKASSDWLLHLMKDQPDEDAAAPEGSTSAGGTDAASGAGSGTAPGDSAPGDAAPGDAAPDLGEPIRPMLATLGSRGDIDEDEWAFEMKWDGVRVIATLVPGELRLTSRGGKDMTPTFPELTELLEAIAPDTLQAGRVVLDGEVVALDAQDRPSFSRLQQRLGLTRERDVERARERTEVHLMVFDLLEAGGRSLLRTPYRERRDALFETVDASEHVSLPHADHGDVGHAIALSQDLQLEGVMAKKESGVYQPGRRARTWIKIKNSRHQEVVVVGWREGHGARAGGIGSLLLAVAGEDGALHYAGRVGTGFSDRDLEAVADRLRSRTRKTPPVDDVPAADARDAQWVRADLVGEVKYAERTEDDRLRQPVWRGWRPDKSADEVRWET</sequence>
<evidence type="ECO:0000256" key="23">
    <source>
        <dbReference type="SAM" id="MobiDB-lite"/>
    </source>
</evidence>
<dbReference type="InterPro" id="IPR014146">
    <property type="entry name" value="LigD_ligase_dom"/>
</dbReference>
<evidence type="ECO:0000256" key="18">
    <source>
        <dbReference type="ARBA" id="ARBA00023268"/>
    </source>
</evidence>
<dbReference type="InterPro" id="IPR052171">
    <property type="entry name" value="NHEJ_LigD"/>
</dbReference>
<keyword evidence="9" id="KW-0227">DNA damage</keyword>
<evidence type="ECO:0000256" key="1">
    <source>
        <dbReference type="ARBA" id="ARBA00001936"/>
    </source>
</evidence>
<evidence type="ECO:0000313" key="25">
    <source>
        <dbReference type="EMBL" id="PWH07578.1"/>
    </source>
</evidence>
<evidence type="ECO:0000256" key="7">
    <source>
        <dbReference type="ARBA" id="ARBA00022723"/>
    </source>
</evidence>
<dbReference type="InterPro" id="IPR016059">
    <property type="entry name" value="DNA_ligase_ATP-dep_CS"/>
</dbReference>
<dbReference type="SUPFAM" id="SSF50249">
    <property type="entry name" value="Nucleic acid-binding proteins"/>
    <property type="match status" value="1"/>
</dbReference>
<keyword evidence="8" id="KW-0547">Nucleotide-binding</keyword>
<dbReference type="GO" id="GO:0006281">
    <property type="term" value="P:DNA repair"/>
    <property type="evidence" value="ECO:0007669"/>
    <property type="project" value="UniProtKB-KW"/>
</dbReference>
<dbReference type="InterPro" id="IPR012310">
    <property type="entry name" value="DNA_ligase_ATP-dep_cent"/>
</dbReference>
<keyword evidence="16" id="KW-0234">DNA repair</keyword>
<keyword evidence="18" id="KW-0511">Multifunctional enzyme</keyword>
<keyword evidence="4" id="KW-0808">Transferase</keyword>
<keyword evidence="7" id="KW-0479">Metal-binding</keyword>
<comment type="similarity">
    <text evidence="22">In the N-terminal section; belongs to the LigD polymerase family.</text>
</comment>
<evidence type="ECO:0000256" key="13">
    <source>
        <dbReference type="ARBA" id="ARBA00022932"/>
    </source>
</evidence>
<dbReference type="PANTHER" id="PTHR42705:SF2">
    <property type="entry name" value="BIFUNCTIONAL NON-HOMOLOGOUS END JOINING PROTEIN LIGD"/>
    <property type="match status" value="1"/>
</dbReference>
<dbReference type="Pfam" id="PF04679">
    <property type="entry name" value="DNA_ligase_A_C"/>
    <property type="match status" value="1"/>
</dbReference>
<reference evidence="25 26" key="1">
    <citation type="submission" date="2018-05" db="EMBL/GenBank/DDBJ databases">
        <title>Brachybacterium sp. M1HQ-2T, whole genome shotgun sequence.</title>
        <authorList>
            <person name="Tuo L."/>
        </authorList>
    </citation>
    <scope>NUCLEOTIDE SEQUENCE [LARGE SCALE GENOMIC DNA]</scope>
    <source>
        <strain evidence="25 26">M1HQ-2</strain>
    </source>
</reference>
<evidence type="ECO:0000256" key="16">
    <source>
        <dbReference type="ARBA" id="ARBA00023204"/>
    </source>
</evidence>
<dbReference type="GO" id="GO:0003887">
    <property type="term" value="F:DNA-directed DNA polymerase activity"/>
    <property type="evidence" value="ECO:0007669"/>
    <property type="project" value="UniProtKB-KW"/>
</dbReference>
<keyword evidence="12" id="KW-0067">ATP-binding</keyword>
<dbReference type="EMBL" id="QFKX01000001">
    <property type="protein sequence ID" value="PWH07578.1"/>
    <property type="molecule type" value="Genomic_DNA"/>
</dbReference>
<evidence type="ECO:0000256" key="12">
    <source>
        <dbReference type="ARBA" id="ARBA00022840"/>
    </source>
</evidence>
<dbReference type="CDD" id="cd07971">
    <property type="entry name" value="OBF_DNA_ligase_LigD"/>
    <property type="match status" value="1"/>
</dbReference>
<dbReference type="CDD" id="cd04863">
    <property type="entry name" value="MtLigD_Pol_like"/>
    <property type="match status" value="1"/>
</dbReference>